<dbReference type="EMBL" id="AWUE01016601">
    <property type="protein sequence ID" value="OMO90090.1"/>
    <property type="molecule type" value="Genomic_DNA"/>
</dbReference>
<proteinExistence type="predicted"/>
<comment type="caution">
    <text evidence="2">The sequence shown here is derived from an EMBL/GenBank/DDBJ whole genome shotgun (WGS) entry which is preliminary data.</text>
</comment>
<dbReference type="Pfam" id="PF03732">
    <property type="entry name" value="Retrotrans_gag"/>
    <property type="match status" value="1"/>
</dbReference>
<dbReference type="Proteomes" id="UP000187203">
    <property type="component" value="Unassembled WGS sequence"/>
</dbReference>
<evidence type="ECO:0000313" key="3">
    <source>
        <dbReference type="Proteomes" id="UP000187203"/>
    </source>
</evidence>
<reference evidence="3" key="1">
    <citation type="submission" date="2013-09" db="EMBL/GenBank/DDBJ databases">
        <title>Corchorus olitorius genome sequencing.</title>
        <authorList>
            <person name="Alam M."/>
            <person name="Haque M.S."/>
            <person name="Islam M.S."/>
            <person name="Emdad E.M."/>
            <person name="Islam M.M."/>
            <person name="Ahmed B."/>
            <person name="Halim A."/>
            <person name="Hossen Q.M.M."/>
            <person name="Hossain M.Z."/>
            <person name="Ahmed R."/>
            <person name="Khan M.M."/>
            <person name="Islam R."/>
            <person name="Rashid M.M."/>
            <person name="Khan S.A."/>
            <person name="Rahman M.S."/>
            <person name="Alam M."/>
            <person name="Yahiya A.S."/>
            <person name="Khan M.S."/>
            <person name="Azam M.S."/>
            <person name="Haque T."/>
            <person name="Lashkar M.Z.H."/>
            <person name="Akhand A.I."/>
            <person name="Morshed G."/>
            <person name="Roy S."/>
            <person name="Uddin K.S."/>
            <person name="Rabeya T."/>
            <person name="Hossain A.S."/>
            <person name="Chowdhury A."/>
            <person name="Snigdha A.R."/>
            <person name="Mortoza M.S."/>
            <person name="Matin S.A."/>
            <person name="Hoque S.M.E."/>
            <person name="Islam M.K."/>
            <person name="Roy D.K."/>
            <person name="Haider R."/>
            <person name="Moosa M.M."/>
            <person name="Elias S.M."/>
            <person name="Hasan A.M."/>
            <person name="Jahan S."/>
            <person name="Shafiuddin M."/>
            <person name="Mahmood N."/>
            <person name="Shommy N.S."/>
        </authorList>
    </citation>
    <scope>NUCLEOTIDE SEQUENCE [LARGE SCALE GENOMIC DNA]</scope>
    <source>
        <strain evidence="3">cv. O-4</strain>
    </source>
</reference>
<gene>
    <name evidence="2" type="ORF">COLO4_19395</name>
</gene>
<evidence type="ECO:0000313" key="2">
    <source>
        <dbReference type="EMBL" id="OMO90090.1"/>
    </source>
</evidence>
<name>A0A1R3J5K3_9ROSI</name>
<feature type="domain" description="Retrotransposon gag" evidence="1">
    <location>
        <begin position="141"/>
        <end position="229"/>
    </location>
</feature>
<dbReference type="InterPro" id="IPR005162">
    <property type="entry name" value="Retrotrans_gag_dom"/>
</dbReference>
<dbReference type="OrthoDB" id="2013610at2759"/>
<evidence type="ECO:0000259" key="1">
    <source>
        <dbReference type="Pfam" id="PF03732"/>
    </source>
</evidence>
<sequence length="277" mass="31277">MPPKNDTTSLTEAIASLQESMAAQLQDIRISQEKLSLKVDHSIVENQTSIQNLQTKLTQLEASSSSLLPLSTLLGRTSNTSNLNTTTQNTQKFPKPPEIFSIKPPKFHLTTFDGTNPHAWLFQAEQYFAYYSIEPQQRLPIASFFMTGEALCWYQWMFNNGLLSDWDSFAREVELRFGPSFYLNPSAGLFKLKQIGTVTEYQREFEILANRVTGLSDGHLLNCFISGLLPDLQHEIIPLSPPSLTHALALAKVFEAKLNAQKKHTSSTSYAVLWWVF</sequence>
<accession>A0A1R3J5K3</accession>
<protein>
    <submittedName>
        <fullName evidence="2">Retrotransposon gag protein</fullName>
    </submittedName>
</protein>
<dbReference type="AlphaFoldDB" id="A0A1R3J5K3"/>
<keyword evidence="3" id="KW-1185">Reference proteome</keyword>
<organism evidence="2 3">
    <name type="scientific">Corchorus olitorius</name>
    <dbReference type="NCBI Taxonomy" id="93759"/>
    <lineage>
        <taxon>Eukaryota</taxon>
        <taxon>Viridiplantae</taxon>
        <taxon>Streptophyta</taxon>
        <taxon>Embryophyta</taxon>
        <taxon>Tracheophyta</taxon>
        <taxon>Spermatophyta</taxon>
        <taxon>Magnoliopsida</taxon>
        <taxon>eudicotyledons</taxon>
        <taxon>Gunneridae</taxon>
        <taxon>Pentapetalae</taxon>
        <taxon>rosids</taxon>
        <taxon>malvids</taxon>
        <taxon>Malvales</taxon>
        <taxon>Malvaceae</taxon>
        <taxon>Grewioideae</taxon>
        <taxon>Apeibeae</taxon>
        <taxon>Corchorus</taxon>
    </lineage>
</organism>
<dbReference type="STRING" id="93759.A0A1R3J5K3"/>